<dbReference type="Proteomes" id="UP000827092">
    <property type="component" value="Unassembled WGS sequence"/>
</dbReference>
<dbReference type="AlphaFoldDB" id="A0AAV6V1D1"/>
<organism evidence="1 2">
    <name type="scientific">Oedothorax gibbosus</name>
    <dbReference type="NCBI Taxonomy" id="931172"/>
    <lineage>
        <taxon>Eukaryota</taxon>
        <taxon>Metazoa</taxon>
        <taxon>Ecdysozoa</taxon>
        <taxon>Arthropoda</taxon>
        <taxon>Chelicerata</taxon>
        <taxon>Arachnida</taxon>
        <taxon>Araneae</taxon>
        <taxon>Araneomorphae</taxon>
        <taxon>Entelegynae</taxon>
        <taxon>Araneoidea</taxon>
        <taxon>Linyphiidae</taxon>
        <taxon>Erigoninae</taxon>
        <taxon>Oedothorax</taxon>
    </lineage>
</organism>
<comment type="caution">
    <text evidence="1">The sequence shown here is derived from an EMBL/GenBank/DDBJ whole genome shotgun (WGS) entry which is preliminary data.</text>
</comment>
<proteinExistence type="predicted"/>
<accession>A0AAV6V1D1</accession>
<dbReference type="EMBL" id="JAFNEN010000211">
    <property type="protein sequence ID" value="KAG8189594.1"/>
    <property type="molecule type" value="Genomic_DNA"/>
</dbReference>
<gene>
    <name evidence="1" type="ORF">JTE90_023662</name>
</gene>
<sequence length="103" mass="12124">MPSNAEKRTRDCQYICKAIRFPGRIGGCNCNFILFTKRSSELRSFETEVENLEQLRPNMVRNADMLESDDLENDDEKFSQGETPRNLMDLFRKQVINPILRDY</sequence>
<keyword evidence="2" id="KW-1185">Reference proteome</keyword>
<reference evidence="1 2" key="1">
    <citation type="journal article" date="2022" name="Nat. Ecol. Evol.">
        <title>A masculinizing supergene underlies an exaggerated male reproductive morph in a spider.</title>
        <authorList>
            <person name="Hendrickx F."/>
            <person name="De Corte Z."/>
            <person name="Sonet G."/>
            <person name="Van Belleghem S.M."/>
            <person name="Kostlbacher S."/>
            <person name="Vangestel C."/>
        </authorList>
    </citation>
    <scope>NUCLEOTIDE SEQUENCE [LARGE SCALE GENOMIC DNA]</scope>
    <source>
        <strain evidence="1">W744_W776</strain>
    </source>
</reference>
<evidence type="ECO:0000313" key="2">
    <source>
        <dbReference type="Proteomes" id="UP000827092"/>
    </source>
</evidence>
<evidence type="ECO:0000313" key="1">
    <source>
        <dbReference type="EMBL" id="KAG8189594.1"/>
    </source>
</evidence>
<name>A0AAV6V1D1_9ARAC</name>
<protein>
    <submittedName>
        <fullName evidence="1">Uncharacterized protein</fullName>
    </submittedName>
</protein>